<proteinExistence type="predicted"/>
<dbReference type="Gene3D" id="6.10.340.10">
    <property type="match status" value="1"/>
</dbReference>
<keyword evidence="2" id="KW-1003">Cell membrane</keyword>
<dbReference type="Proteomes" id="UP001652445">
    <property type="component" value="Unassembled WGS sequence"/>
</dbReference>
<dbReference type="Pfam" id="PF00672">
    <property type="entry name" value="HAMP"/>
    <property type="match status" value="1"/>
</dbReference>
<keyword evidence="7" id="KW-0812">Transmembrane</keyword>
<dbReference type="InterPro" id="IPR050640">
    <property type="entry name" value="Bact_2-comp_sensor_kinase"/>
</dbReference>
<keyword evidence="5 9" id="KW-0418">Kinase</keyword>
<keyword evidence="4" id="KW-0808">Transferase</keyword>
<reference evidence="9 10" key="1">
    <citation type="submission" date="2022-09" db="EMBL/GenBank/DDBJ databases">
        <authorList>
            <person name="Han X.L."/>
            <person name="Wang Q."/>
            <person name="Lu T."/>
        </authorList>
    </citation>
    <scope>NUCLEOTIDE SEQUENCE [LARGE SCALE GENOMIC DNA]</scope>
    <source>
        <strain evidence="9 10">WQ 127069</strain>
    </source>
</reference>
<dbReference type="InterPro" id="IPR036890">
    <property type="entry name" value="HATPase_C_sf"/>
</dbReference>
<gene>
    <name evidence="9" type="ORF">OB236_07230</name>
</gene>
<dbReference type="PANTHER" id="PTHR34220:SF7">
    <property type="entry name" value="SENSOR HISTIDINE KINASE YPDA"/>
    <property type="match status" value="1"/>
</dbReference>
<dbReference type="InterPro" id="IPR003594">
    <property type="entry name" value="HATPase_dom"/>
</dbReference>
<dbReference type="PANTHER" id="PTHR34220">
    <property type="entry name" value="SENSOR HISTIDINE KINASE YPDA"/>
    <property type="match status" value="1"/>
</dbReference>
<protein>
    <submittedName>
        <fullName evidence="9">Sensor histidine kinase</fullName>
    </submittedName>
</protein>
<keyword evidence="10" id="KW-1185">Reference proteome</keyword>
<dbReference type="Pfam" id="PF06580">
    <property type="entry name" value="His_kinase"/>
    <property type="match status" value="1"/>
</dbReference>
<evidence type="ECO:0000313" key="10">
    <source>
        <dbReference type="Proteomes" id="UP001652445"/>
    </source>
</evidence>
<evidence type="ECO:0000256" key="2">
    <source>
        <dbReference type="ARBA" id="ARBA00022475"/>
    </source>
</evidence>
<evidence type="ECO:0000256" key="7">
    <source>
        <dbReference type="SAM" id="Phobius"/>
    </source>
</evidence>
<evidence type="ECO:0000256" key="1">
    <source>
        <dbReference type="ARBA" id="ARBA00004651"/>
    </source>
</evidence>
<dbReference type="Gene3D" id="3.30.450.20">
    <property type="entry name" value="PAS domain"/>
    <property type="match status" value="2"/>
</dbReference>
<dbReference type="Gene3D" id="3.30.565.10">
    <property type="entry name" value="Histidine kinase-like ATPase, C-terminal domain"/>
    <property type="match status" value="1"/>
</dbReference>
<evidence type="ECO:0000256" key="5">
    <source>
        <dbReference type="ARBA" id="ARBA00022777"/>
    </source>
</evidence>
<dbReference type="SMART" id="SM00304">
    <property type="entry name" value="HAMP"/>
    <property type="match status" value="1"/>
</dbReference>
<evidence type="ECO:0000256" key="6">
    <source>
        <dbReference type="ARBA" id="ARBA00023136"/>
    </source>
</evidence>
<feature type="transmembrane region" description="Helical" evidence="7">
    <location>
        <begin position="6"/>
        <end position="27"/>
    </location>
</feature>
<evidence type="ECO:0000256" key="3">
    <source>
        <dbReference type="ARBA" id="ARBA00022553"/>
    </source>
</evidence>
<sequence>MPIRKKIQIINILIILPSILFLTITLYNMTLNQVMERALRSSDHKLELITNTINTLFNNIENYSKLAIINKPYQSVLNSDGTDPQSLEDIQLMYVGLTSLVESSPYIDSVVIQSIQGNKTYYTNNLTNVTENNLSIYPGEQLIKAKGSAVWIETFQSPFLVNAQHINLLAVGRRIINISNGIPLGYIYINMDESKLSKLYGNDEEGISSKLMIINTNGTIISSNDPGLLQTTLDTEKLQMIFSNDNSSQIFDNGKEQTIISSKVLSKKDWRIVYEVPSKALMKDQWKITLFILGYGALGLLFALVLSIVFSNWITKPIVRLSRAMMAVGNGKLDTRSPITSKDEVGQLAYKFNDMVGEIQGLMDTVNQEEKQKRSLELRLMYSQIKPHFLYNTLETIRSMALMTKAHDISKVVKALGDFYRMSLNKGQELIPVIQEKKHLESYLYIQTIRYSHIDYIIDFDSQIENCRIPNMLLQPLVENSIQHGLREKQTGALCEISGFIETKDSVDVVCFVIKDNGKGMNEELLANIWHREQNQLDLSSFGIRNIQERIQLRYGPGYGISISSVIGSGVEVQLRIPLAFDKKGIPERSVKSS</sequence>
<evidence type="ECO:0000313" key="9">
    <source>
        <dbReference type="EMBL" id="MCU6791915.1"/>
    </source>
</evidence>
<evidence type="ECO:0000259" key="8">
    <source>
        <dbReference type="PROSITE" id="PS50885"/>
    </source>
</evidence>
<comment type="caution">
    <text evidence="9">The sequence shown here is derived from an EMBL/GenBank/DDBJ whole genome shotgun (WGS) entry which is preliminary data.</text>
</comment>
<dbReference type="PROSITE" id="PS50885">
    <property type="entry name" value="HAMP"/>
    <property type="match status" value="1"/>
</dbReference>
<name>A0ABT2UBA9_9BACL</name>
<dbReference type="EMBL" id="JAOQIO010000016">
    <property type="protein sequence ID" value="MCU6791915.1"/>
    <property type="molecule type" value="Genomic_DNA"/>
</dbReference>
<dbReference type="SUPFAM" id="SSF158472">
    <property type="entry name" value="HAMP domain-like"/>
    <property type="match status" value="1"/>
</dbReference>
<dbReference type="InterPro" id="IPR010559">
    <property type="entry name" value="Sig_transdc_His_kin_internal"/>
</dbReference>
<dbReference type="CDD" id="cd06225">
    <property type="entry name" value="HAMP"/>
    <property type="match status" value="1"/>
</dbReference>
<dbReference type="SUPFAM" id="SSF55874">
    <property type="entry name" value="ATPase domain of HSP90 chaperone/DNA topoisomerase II/histidine kinase"/>
    <property type="match status" value="1"/>
</dbReference>
<evidence type="ECO:0000256" key="4">
    <source>
        <dbReference type="ARBA" id="ARBA00022679"/>
    </source>
</evidence>
<keyword evidence="7" id="KW-1133">Transmembrane helix</keyword>
<feature type="transmembrane region" description="Helical" evidence="7">
    <location>
        <begin position="288"/>
        <end position="314"/>
    </location>
</feature>
<feature type="domain" description="HAMP" evidence="8">
    <location>
        <begin position="312"/>
        <end position="364"/>
    </location>
</feature>
<dbReference type="InterPro" id="IPR003660">
    <property type="entry name" value="HAMP_dom"/>
</dbReference>
<dbReference type="Pfam" id="PF02518">
    <property type="entry name" value="HATPase_c"/>
    <property type="match status" value="1"/>
</dbReference>
<keyword evidence="3" id="KW-0597">Phosphoprotein</keyword>
<dbReference type="GO" id="GO:0016301">
    <property type="term" value="F:kinase activity"/>
    <property type="evidence" value="ECO:0007669"/>
    <property type="project" value="UniProtKB-KW"/>
</dbReference>
<comment type="subcellular location">
    <subcellularLocation>
        <location evidence="1">Cell membrane</location>
        <topology evidence="1">Multi-pass membrane protein</topology>
    </subcellularLocation>
</comment>
<keyword evidence="6 7" id="KW-0472">Membrane</keyword>
<organism evidence="9 10">
    <name type="scientific">Paenibacillus baimaensis</name>
    <dbReference type="NCBI Taxonomy" id="2982185"/>
    <lineage>
        <taxon>Bacteria</taxon>
        <taxon>Bacillati</taxon>
        <taxon>Bacillota</taxon>
        <taxon>Bacilli</taxon>
        <taxon>Bacillales</taxon>
        <taxon>Paenibacillaceae</taxon>
        <taxon>Paenibacillus</taxon>
    </lineage>
</organism>
<accession>A0ABT2UBA9</accession>